<dbReference type="RefSeq" id="WP_126841464.1">
    <property type="nucleotide sequence ID" value="NZ_PIQH01000004.1"/>
</dbReference>
<dbReference type="InterPro" id="IPR036465">
    <property type="entry name" value="vWFA_dom_sf"/>
</dbReference>
<dbReference type="Gene3D" id="1.25.40.10">
    <property type="entry name" value="Tetratricopeptide repeat domain"/>
    <property type="match status" value="1"/>
</dbReference>
<feature type="transmembrane region" description="Helical" evidence="3">
    <location>
        <begin position="58"/>
        <end position="78"/>
    </location>
</feature>
<dbReference type="SMART" id="SM00028">
    <property type="entry name" value="TPR"/>
    <property type="match status" value="1"/>
</dbReference>
<evidence type="ECO:0000256" key="3">
    <source>
        <dbReference type="SAM" id="Phobius"/>
    </source>
</evidence>
<protein>
    <recommendedName>
        <fullName evidence="4">VWFA domain-containing protein</fullName>
    </recommendedName>
</protein>
<dbReference type="PANTHER" id="PTHR22550:SF14">
    <property type="entry name" value="VWFA DOMAIN-CONTAINING PROTEIN"/>
    <property type="match status" value="1"/>
</dbReference>
<dbReference type="Pfam" id="PF13414">
    <property type="entry name" value="TPR_11"/>
    <property type="match status" value="1"/>
</dbReference>
<keyword evidence="3" id="KW-1133">Transmembrane helix</keyword>
<dbReference type="Proteomes" id="UP000287996">
    <property type="component" value="Unassembled WGS sequence"/>
</dbReference>
<evidence type="ECO:0000313" key="5">
    <source>
        <dbReference type="EMBL" id="RUO80407.1"/>
    </source>
</evidence>
<dbReference type="AlphaFoldDB" id="A0A432ZR76"/>
<accession>A0A432ZR76</accession>
<keyword evidence="1" id="KW-0802">TPR repeat</keyword>
<dbReference type="Gene3D" id="3.40.50.410">
    <property type="entry name" value="von Willebrand factor, type A domain"/>
    <property type="match status" value="1"/>
</dbReference>
<dbReference type="InterPro" id="IPR011990">
    <property type="entry name" value="TPR-like_helical_dom_sf"/>
</dbReference>
<reference evidence="5 6" key="1">
    <citation type="journal article" date="2011" name="Front. Microbiol.">
        <title>Genomic signatures of strain selection and enhancement in Bacillus atrophaeus var. globigii, a historical biowarfare simulant.</title>
        <authorList>
            <person name="Gibbons H.S."/>
            <person name="Broomall S.M."/>
            <person name="McNew L.A."/>
            <person name="Daligault H."/>
            <person name="Chapman C."/>
            <person name="Bruce D."/>
            <person name="Karavis M."/>
            <person name="Krepps M."/>
            <person name="McGregor P.A."/>
            <person name="Hong C."/>
            <person name="Park K.H."/>
            <person name="Akmal A."/>
            <person name="Feldman A."/>
            <person name="Lin J.S."/>
            <person name="Chang W.E."/>
            <person name="Higgs B.W."/>
            <person name="Demirev P."/>
            <person name="Lindquist J."/>
            <person name="Liem A."/>
            <person name="Fochler E."/>
            <person name="Read T.D."/>
            <person name="Tapia R."/>
            <person name="Johnson S."/>
            <person name="Bishop-Lilly K.A."/>
            <person name="Detter C."/>
            <person name="Han C."/>
            <person name="Sozhamannan S."/>
            <person name="Rosenzweig C.N."/>
            <person name="Skowronski E.W."/>
        </authorList>
    </citation>
    <scope>NUCLEOTIDE SEQUENCE [LARGE SCALE GENOMIC DNA]</scope>
    <source>
        <strain evidence="5 6">CC-PW-9</strain>
    </source>
</reference>
<feature type="domain" description="VWFA" evidence="4">
    <location>
        <begin position="93"/>
        <end position="199"/>
    </location>
</feature>
<feature type="compositionally biased region" description="Polar residues" evidence="2">
    <location>
        <begin position="531"/>
        <end position="541"/>
    </location>
</feature>
<keyword evidence="3" id="KW-0472">Membrane</keyword>
<sequence length="612" mass="68643">MEQFHFIRPWWLLALLPALILGVLLWYQNRHQSGWQRFIPKHLAQVLVDAGRQKGSSLLYALLVGWLLAIVAIAGPTWQKLPQPVYQLRSGQVIVMDMSPSVTVDDITPNRLTRMRFKAMDIVRSGLDGGTGLIAYSGDAFTISPLTDDSNNLMNLIPSLSPKIMPIQGSDPLSALKLADELLHNAGYSKGDIYWITDGIDSRDTLPLTDFIRNHPHRVSILAVGTENGAPIREADGSLIKDSHGQVVIAQTHFERLANLAHISGGVFVRSSIGNDDIHQLTQLPPLTREGQNSSTKYQGDQWQDNGIYLLLLLLPLALLPWRRGGWLGSVIALFLFSSFTAPSANAQQWWLNKQQQAQQAFDQGRYGEAAELFEDPMRKGAALYKAEQYQQALLQFQQRHSAAAEYNSGNSLYQLQQFAAAVEAYQAALKLRPNWPEAEDNLALAKQQLQKQQQQQQQQQGPNKQQQGQQKQQQSQQKKSQDGDNSAAANAQQQQHSSSQAKPSQSQDSQGNSPQAQQRQQQQSQKKQTANDAQQSQQPSGDGEQPSKQPPQSNPNGFPSDISDEKAQQLQQWLKRVPDDPSILLRNKMLLEYQKRRRQRMTQPQGDQQKW</sequence>
<dbReference type="InterPro" id="IPR002035">
    <property type="entry name" value="VWF_A"/>
</dbReference>
<feature type="compositionally biased region" description="Low complexity" evidence="2">
    <location>
        <begin position="447"/>
        <end position="529"/>
    </location>
</feature>
<feature type="region of interest" description="Disordered" evidence="2">
    <location>
        <begin position="446"/>
        <end position="586"/>
    </location>
</feature>
<evidence type="ECO:0000259" key="4">
    <source>
        <dbReference type="Pfam" id="PF13519"/>
    </source>
</evidence>
<evidence type="ECO:0000256" key="1">
    <source>
        <dbReference type="PROSITE-ProRule" id="PRU00339"/>
    </source>
</evidence>
<name>A0A432ZR76_9GAMM</name>
<dbReference type="InterPro" id="IPR050768">
    <property type="entry name" value="UPF0353/GerABKA_families"/>
</dbReference>
<evidence type="ECO:0000313" key="6">
    <source>
        <dbReference type="Proteomes" id="UP000287996"/>
    </source>
</evidence>
<dbReference type="SUPFAM" id="SSF48452">
    <property type="entry name" value="TPR-like"/>
    <property type="match status" value="1"/>
</dbReference>
<feature type="transmembrane region" description="Helical" evidence="3">
    <location>
        <begin position="6"/>
        <end position="27"/>
    </location>
</feature>
<dbReference type="PROSITE" id="PS50005">
    <property type="entry name" value="TPR"/>
    <property type="match status" value="1"/>
</dbReference>
<dbReference type="InterPro" id="IPR019734">
    <property type="entry name" value="TPR_rpt"/>
</dbReference>
<dbReference type="OrthoDB" id="9807628at2"/>
<organism evidence="5 6">
    <name type="scientific">Idiomarina tyrosinivorans</name>
    <dbReference type="NCBI Taxonomy" id="1445662"/>
    <lineage>
        <taxon>Bacteria</taxon>
        <taxon>Pseudomonadati</taxon>
        <taxon>Pseudomonadota</taxon>
        <taxon>Gammaproteobacteria</taxon>
        <taxon>Alteromonadales</taxon>
        <taxon>Idiomarinaceae</taxon>
        <taxon>Idiomarina</taxon>
    </lineage>
</organism>
<gene>
    <name evidence="5" type="ORF">CWI84_04910</name>
</gene>
<dbReference type="Pfam" id="PF13519">
    <property type="entry name" value="VWA_2"/>
    <property type="match status" value="1"/>
</dbReference>
<proteinExistence type="predicted"/>
<evidence type="ECO:0000256" key="2">
    <source>
        <dbReference type="SAM" id="MobiDB-lite"/>
    </source>
</evidence>
<dbReference type="EMBL" id="PIQH01000004">
    <property type="protein sequence ID" value="RUO80407.1"/>
    <property type="molecule type" value="Genomic_DNA"/>
</dbReference>
<dbReference type="PANTHER" id="PTHR22550">
    <property type="entry name" value="SPORE GERMINATION PROTEIN"/>
    <property type="match status" value="1"/>
</dbReference>
<keyword evidence="3" id="KW-0812">Transmembrane</keyword>
<feature type="repeat" description="TPR" evidence="1">
    <location>
        <begin position="403"/>
        <end position="436"/>
    </location>
</feature>
<dbReference type="SUPFAM" id="SSF53300">
    <property type="entry name" value="vWA-like"/>
    <property type="match status" value="1"/>
</dbReference>
<keyword evidence="6" id="KW-1185">Reference proteome</keyword>
<comment type="caution">
    <text evidence="5">The sequence shown here is derived from an EMBL/GenBank/DDBJ whole genome shotgun (WGS) entry which is preliminary data.</text>
</comment>